<dbReference type="AlphaFoldDB" id="U2C3Z9"/>
<sequence>MNYKKDMNRFKIGEKMYPEEWDCMSMQDIVVKHYGAKAMQLIESVL</sequence>
<dbReference type="Proteomes" id="UP000016496">
    <property type="component" value="Unassembled WGS sequence"/>
</dbReference>
<protein>
    <submittedName>
        <fullName evidence="1">Uncharacterized protein</fullName>
    </submittedName>
</protein>
<comment type="caution">
    <text evidence="1">The sequence shown here is derived from an EMBL/GenBank/DDBJ whole genome shotgun (WGS) entry which is preliminary data.</text>
</comment>
<name>U2C3Z9_9BACE</name>
<evidence type="ECO:0000313" key="2">
    <source>
        <dbReference type="Proteomes" id="UP000016496"/>
    </source>
</evidence>
<dbReference type="HOGENOM" id="CLU_3180356_0_0_10"/>
<evidence type="ECO:0000313" key="1">
    <source>
        <dbReference type="EMBL" id="ERI85184.1"/>
    </source>
</evidence>
<gene>
    <name evidence="1" type="ORF">HMPREF1981_02071</name>
</gene>
<reference evidence="1 2" key="1">
    <citation type="submission" date="2013-08" db="EMBL/GenBank/DDBJ databases">
        <authorList>
            <person name="Weinstock G."/>
            <person name="Sodergren E."/>
            <person name="Wylie T."/>
            <person name="Fulton L."/>
            <person name="Fulton R."/>
            <person name="Fronick C."/>
            <person name="O'Laughlin M."/>
            <person name="Godfrey J."/>
            <person name="Miner T."/>
            <person name="Herter B."/>
            <person name="Appelbaum E."/>
            <person name="Cordes M."/>
            <person name="Lek S."/>
            <person name="Wollam A."/>
            <person name="Pepin K.H."/>
            <person name="Palsikar V.B."/>
            <person name="Mitreva M."/>
            <person name="Wilson R.K."/>
        </authorList>
    </citation>
    <scope>NUCLEOTIDE SEQUENCE [LARGE SCALE GENOMIC DNA]</scope>
    <source>
        <strain evidence="1 2">F0041</strain>
    </source>
</reference>
<dbReference type="EMBL" id="AWSV01000108">
    <property type="protein sequence ID" value="ERI85184.1"/>
    <property type="molecule type" value="Genomic_DNA"/>
</dbReference>
<dbReference type="PATRIC" id="fig|1321819.3.peg.1909"/>
<organism evidence="1 2">
    <name type="scientific">Bacteroides pyogenes F0041</name>
    <dbReference type="NCBI Taxonomy" id="1321819"/>
    <lineage>
        <taxon>Bacteria</taxon>
        <taxon>Pseudomonadati</taxon>
        <taxon>Bacteroidota</taxon>
        <taxon>Bacteroidia</taxon>
        <taxon>Bacteroidales</taxon>
        <taxon>Bacteroidaceae</taxon>
        <taxon>Bacteroides</taxon>
    </lineage>
</organism>
<accession>U2C3Z9</accession>
<proteinExistence type="predicted"/>